<dbReference type="SUPFAM" id="SSF57567">
    <property type="entry name" value="Serine protease inhibitors"/>
    <property type="match status" value="2"/>
</dbReference>
<dbReference type="InterPro" id="IPR036383">
    <property type="entry name" value="TSP1_rpt_sf"/>
</dbReference>
<evidence type="ECO:0000259" key="1">
    <source>
        <dbReference type="Pfam" id="PF01826"/>
    </source>
</evidence>
<gene>
    <name evidence="2" type="ORF">RIMI_LOCUS9646202</name>
</gene>
<dbReference type="Gene3D" id="2.20.100.10">
    <property type="entry name" value="Thrombospondin type-1 (TSP1) repeat"/>
    <property type="match status" value="1"/>
</dbReference>
<dbReference type="PROSITE" id="PS50092">
    <property type="entry name" value="TSP1"/>
    <property type="match status" value="2"/>
</dbReference>
<dbReference type="Proteomes" id="UP001176940">
    <property type="component" value="Unassembled WGS sequence"/>
</dbReference>
<proteinExistence type="predicted"/>
<dbReference type="InterPro" id="IPR000884">
    <property type="entry name" value="TSP1_rpt"/>
</dbReference>
<name>A0ABN9LIE0_9NEOB</name>
<feature type="non-terminal residue" evidence="2">
    <location>
        <position position="386"/>
    </location>
</feature>
<protein>
    <recommendedName>
        <fullName evidence="1">TIL domain-containing protein</fullName>
    </recommendedName>
</protein>
<reference evidence="2" key="1">
    <citation type="submission" date="2023-07" db="EMBL/GenBank/DDBJ databases">
        <authorList>
            <person name="Stuckert A."/>
        </authorList>
    </citation>
    <scope>NUCLEOTIDE SEQUENCE</scope>
</reference>
<dbReference type="SUPFAM" id="SSF82895">
    <property type="entry name" value="TSP-1 type 1 repeat"/>
    <property type="match status" value="1"/>
</dbReference>
<dbReference type="CDD" id="cd19941">
    <property type="entry name" value="TIL"/>
    <property type="match status" value="2"/>
</dbReference>
<feature type="domain" description="TIL" evidence="1">
    <location>
        <begin position="217"/>
        <end position="261"/>
    </location>
</feature>
<feature type="domain" description="TIL" evidence="1">
    <location>
        <begin position="84"/>
        <end position="130"/>
    </location>
</feature>
<sequence length="386" mass="43320">MRGHGVRGHVVRRHEWLAAGVSGRSGLPAPGHVGLRLVTRYRSCACPSPRGAGEECPDVQQYYGDTGVQMEHRQCPQPSFCPECGGGLVNFTCGKPCPRSCDHLHGDVVCLDSEECQPSCGCPEGRLLQDGGFFEVWFCLAWSRPLGICTAWRSGDWPVPELHELWGGEQIRVRECQHQECEGKAMQSRMCNTQVCLGKVRYRLSCGPSVPRVREGRDSCPYSCAHLTQQVECFLDDCEEGCHCPQGTYYHNGSCVTVRHCAAETYRYKIEPTMETTTASTGPESPLCDSEECRDRNCSWNPWSEWGECSRSCGVGQQRRFRTYNPPGDRGLWCEDILTGHMERHFCNLQACKVQSADLVWLFERRLTGIQEVAFLLVESDMLSMS</sequence>
<dbReference type="Pfam" id="PF00090">
    <property type="entry name" value="TSP_1"/>
    <property type="match status" value="1"/>
</dbReference>
<dbReference type="InterPro" id="IPR036084">
    <property type="entry name" value="Ser_inhib-like_sf"/>
</dbReference>
<dbReference type="Gene3D" id="2.10.25.10">
    <property type="entry name" value="Laminin"/>
    <property type="match status" value="2"/>
</dbReference>
<evidence type="ECO:0000313" key="2">
    <source>
        <dbReference type="EMBL" id="CAJ0942548.1"/>
    </source>
</evidence>
<accession>A0ABN9LIE0</accession>
<dbReference type="SMART" id="SM00209">
    <property type="entry name" value="TSP1"/>
    <property type="match status" value="2"/>
</dbReference>
<keyword evidence="3" id="KW-1185">Reference proteome</keyword>
<evidence type="ECO:0000313" key="3">
    <source>
        <dbReference type="Proteomes" id="UP001176940"/>
    </source>
</evidence>
<dbReference type="Pfam" id="PF01826">
    <property type="entry name" value="TIL"/>
    <property type="match status" value="2"/>
</dbReference>
<dbReference type="EMBL" id="CAUEEQ010020180">
    <property type="protein sequence ID" value="CAJ0942548.1"/>
    <property type="molecule type" value="Genomic_DNA"/>
</dbReference>
<dbReference type="InterPro" id="IPR002919">
    <property type="entry name" value="TIL_dom"/>
</dbReference>
<comment type="caution">
    <text evidence="2">The sequence shown here is derived from an EMBL/GenBank/DDBJ whole genome shotgun (WGS) entry which is preliminary data.</text>
</comment>
<organism evidence="2 3">
    <name type="scientific">Ranitomeya imitator</name>
    <name type="common">mimic poison frog</name>
    <dbReference type="NCBI Taxonomy" id="111125"/>
    <lineage>
        <taxon>Eukaryota</taxon>
        <taxon>Metazoa</taxon>
        <taxon>Chordata</taxon>
        <taxon>Craniata</taxon>
        <taxon>Vertebrata</taxon>
        <taxon>Euteleostomi</taxon>
        <taxon>Amphibia</taxon>
        <taxon>Batrachia</taxon>
        <taxon>Anura</taxon>
        <taxon>Neobatrachia</taxon>
        <taxon>Hyloidea</taxon>
        <taxon>Dendrobatidae</taxon>
        <taxon>Dendrobatinae</taxon>
        <taxon>Ranitomeya</taxon>
    </lineage>
</organism>